<reference evidence="3" key="1">
    <citation type="submission" date="2010-03" db="EMBL/GenBank/DDBJ databases">
        <title>Annotation of Blastomyces dermatitidis strain ATCC 18188.</title>
        <authorList>
            <consortium name="The Broad Institute Genome Sequencing Platform"/>
            <consortium name="Broad Institute Genome Sequencing Center for Infectious Disease."/>
            <person name="Cuomo C."/>
            <person name="Klein B."/>
            <person name="Sullivan T."/>
            <person name="Heitman J."/>
            <person name="Young S."/>
            <person name="Zeng Q."/>
            <person name="Gargeya S."/>
            <person name="Alvarado L."/>
            <person name="Berlin A.M."/>
            <person name="Chapman S.B."/>
            <person name="Chen Z."/>
            <person name="Freedman E."/>
            <person name="Gellesch M."/>
            <person name="Goldberg J."/>
            <person name="Griggs A."/>
            <person name="Gujja S."/>
            <person name="Heilman E."/>
            <person name="Heiman D."/>
            <person name="Howarth C."/>
            <person name="Mehta T."/>
            <person name="Neiman D."/>
            <person name="Pearson M."/>
            <person name="Roberts A."/>
            <person name="Saif S."/>
            <person name="Shea T."/>
            <person name="Shenoy N."/>
            <person name="Sisk P."/>
            <person name="Stolte C."/>
            <person name="Sykes S."/>
            <person name="White J."/>
            <person name="Yandava C."/>
            <person name="Haas B."/>
            <person name="Nusbaum C."/>
            <person name="Birren B."/>
        </authorList>
    </citation>
    <scope>NUCLEOTIDE SEQUENCE [LARGE SCALE GENOMIC DNA]</scope>
    <source>
        <strain evidence="3">ATCC 18188</strain>
    </source>
</reference>
<evidence type="ECO:0000259" key="2">
    <source>
        <dbReference type="Pfam" id="PF13391"/>
    </source>
</evidence>
<dbReference type="HOGENOM" id="CLU_030288_0_0_1"/>
<accession>F2T9N6</accession>
<feature type="domain" description="HNH nuclease" evidence="2">
    <location>
        <begin position="146"/>
        <end position="209"/>
    </location>
</feature>
<feature type="compositionally biased region" description="Polar residues" evidence="1">
    <location>
        <begin position="372"/>
        <end position="381"/>
    </location>
</feature>
<evidence type="ECO:0000256" key="1">
    <source>
        <dbReference type="SAM" id="MobiDB-lite"/>
    </source>
</evidence>
<dbReference type="Pfam" id="PF13391">
    <property type="entry name" value="HNH_2"/>
    <property type="match status" value="1"/>
</dbReference>
<dbReference type="AlphaFoldDB" id="F2T9N6"/>
<gene>
    <name evidence="3" type="ORF">BDDG_02890</name>
</gene>
<sequence>MANGSLSEFHPHPIPHAELALRGSINFLHPGYQEPRNVLLYLPRVDQEAGPHTFGVHHQTALIACQIIGNNAFKTGRLCHDKDGRQPVNVPLDGVLTDPTYYFLVDAGASKYPIVPSFQDWEFPHDCIPDAWGPPSVFPEPRISRCGITNFSTCTEEAHLVPKEELLWYYRNGMSQYCTNLGDIDDSANLVSLRPDIHKCFDNRWFVIVPKVTGGRDAPEVVTGTRSAHYVSHILSTAAAEYWPTYHNTIVQYLDSKSRPYLFARFAWAILLFVKPFVTAGDSRHVVRLQASTGVEDVELEWKAEFLSGTQLRASYSGGGPKSATSKKRRSALDALGEDNDLAESSEDSDIGMENDIWDNVMDEWEARGYSRRQQISSETAPETAPEIISADATGRTNLKSDPSGLQVAESKYI</sequence>
<protein>
    <recommendedName>
        <fullName evidence="2">HNH nuclease domain-containing protein</fullName>
    </recommendedName>
</protein>
<dbReference type="OrthoDB" id="4181608at2759"/>
<organism evidence="3">
    <name type="scientific">Ajellomyces dermatitidis (strain ATCC 18188 / CBS 674.68)</name>
    <name type="common">Blastomyces dermatitidis</name>
    <dbReference type="NCBI Taxonomy" id="653446"/>
    <lineage>
        <taxon>Eukaryota</taxon>
        <taxon>Fungi</taxon>
        <taxon>Dikarya</taxon>
        <taxon>Ascomycota</taxon>
        <taxon>Pezizomycotina</taxon>
        <taxon>Eurotiomycetes</taxon>
        <taxon>Eurotiomycetidae</taxon>
        <taxon>Onygenales</taxon>
        <taxon>Ajellomycetaceae</taxon>
        <taxon>Blastomyces</taxon>
    </lineage>
</organism>
<feature type="region of interest" description="Disordered" evidence="1">
    <location>
        <begin position="315"/>
        <end position="350"/>
    </location>
</feature>
<dbReference type="Proteomes" id="UP000007802">
    <property type="component" value="Unassembled WGS sequence"/>
</dbReference>
<dbReference type="InterPro" id="IPR003615">
    <property type="entry name" value="HNH_nuc"/>
</dbReference>
<feature type="region of interest" description="Disordered" evidence="1">
    <location>
        <begin position="370"/>
        <end position="414"/>
    </location>
</feature>
<dbReference type="EMBL" id="GG749417">
    <property type="protein sequence ID" value="EGE79949.1"/>
    <property type="molecule type" value="Genomic_DNA"/>
</dbReference>
<feature type="compositionally biased region" description="Acidic residues" evidence="1">
    <location>
        <begin position="336"/>
        <end position="350"/>
    </location>
</feature>
<evidence type="ECO:0000313" key="3">
    <source>
        <dbReference type="EMBL" id="EGE79949.1"/>
    </source>
</evidence>
<name>F2T9N6_AJEDA</name>
<proteinExistence type="predicted"/>